<dbReference type="Proteomes" id="UP000485058">
    <property type="component" value="Unassembled WGS sequence"/>
</dbReference>
<comment type="caution">
    <text evidence="2">The sequence shown here is derived from an EMBL/GenBank/DDBJ whole genome shotgun (WGS) entry which is preliminary data.</text>
</comment>
<feature type="domain" description="Guanylate cyclase" evidence="1">
    <location>
        <begin position="16"/>
        <end position="176"/>
    </location>
</feature>
<dbReference type="EMBL" id="BLLF01001175">
    <property type="protein sequence ID" value="GFH17606.1"/>
    <property type="molecule type" value="Genomic_DNA"/>
</dbReference>
<feature type="non-terminal residue" evidence="2">
    <location>
        <position position="205"/>
    </location>
</feature>
<evidence type="ECO:0000313" key="3">
    <source>
        <dbReference type="Proteomes" id="UP000485058"/>
    </source>
</evidence>
<keyword evidence="3" id="KW-1185">Reference proteome</keyword>
<dbReference type="Pfam" id="PF00211">
    <property type="entry name" value="Guanylate_cyc"/>
    <property type="match status" value="1"/>
</dbReference>
<accession>A0A699ZEL5</accession>
<dbReference type="AlphaFoldDB" id="A0A699ZEL5"/>
<name>A0A699ZEL5_HAELA</name>
<dbReference type="InterPro" id="IPR050697">
    <property type="entry name" value="Adenylyl/Guanylyl_Cyclase_3/4"/>
</dbReference>
<protein>
    <submittedName>
        <fullName evidence="2">Guanylyl and adenylyl cyclase family member</fullName>
    </submittedName>
</protein>
<proteinExistence type="predicted"/>
<evidence type="ECO:0000259" key="1">
    <source>
        <dbReference type="Pfam" id="PF00211"/>
    </source>
</evidence>
<dbReference type="Gene3D" id="3.30.70.1230">
    <property type="entry name" value="Nucleotide cyclase"/>
    <property type="match status" value="1"/>
</dbReference>
<dbReference type="PANTHER" id="PTHR43081">
    <property type="entry name" value="ADENYLATE CYCLASE, TERMINAL-DIFFERENTIATION SPECIFIC-RELATED"/>
    <property type="match status" value="1"/>
</dbReference>
<feature type="non-terminal residue" evidence="2">
    <location>
        <position position="1"/>
    </location>
</feature>
<dbReference type="InterPro" id="IPR001054">
    <property type="entry name" value="A/G_cyclase"/>
</dbReference>
<dbReference type="GO" id="GO:0035556">
    <property type="term" value="P:intracellular signal transduction"/>
    <property type="evidence" value="ECO:0007669"/>
    <property type="project" value="InterPro"/>
</dbReference>
<dbReference type="GO" id="GO:0009190">
    <property type="term" value="P:cyclic nucleotide biosynthetic process"/>
    <property type="evidence" value="ECO:0007669"/>
    <property type="project" value="InterPro"/>
</dbReference>
<sequence length="205" mass="22034">MCCLAVPYRETLTQDNMNAAVELHHGLVRKLLVQHNGYESATEGDAFILAFHTPSHALHWAQAFQQGLLHLAWPEQLLQLEAGAPVWAAPGKQWSALDTSPASTASHDMPGSVLVFRGLRVRVGLHSGVYEGSDALLNKTTGRMQYGGRPLAMAKAVGDVGQGGMVLLSQAAFEQLPVAKLASFGMLLNMGDYVFTKDESLPATP</sequence>
<dbReference type="SUPFAM" id="SSF55073">
    <property type="entry name" value="Nucleotide cyclase"/>
    <property type="match status" value="1"/>
</dbReference>
<evidence type="ECO:0000313" key="2">
    <source>
        <dbReference type="EMBL" id="GFH17606.1"/>
    </source>
</evidence>
<dbReference type="PANTHER" id="PTHR43081:SF1">
    <property type="entry name" value="ADENYLATE CYCLASE, TERMINAL-DIFFERENTIATION SPECIFIC"/>
    <property type="match status" value="1"/>
</dbReference>
<organism evidence="2 3">
    <name type="scientific">Haematococcus lacustris</name>
    <name type="common">Green alga</name>
    <name type="synonym">Haematococcus pluvialis</name>
    <dbReference type="NCBI Taxonomy" id="44745"/>
    <lineage>
        <taxon>Eukaryota</taxon>
        <taxon>Viridiplantae</taxon>
        <taxon>Chlorophyta</taxon>
        <taxon>core chlorophytes</taxon>
        <taxon>Chlorophyceae</taxon>
        <taxon>CS clade</taxon>
        <taxon>Chlamydomonadales</taxon>
        <taxon>Haematococcaceae</taxon>
        <taxon>Haematococcus</taxon>
    </lineage>
</organism>
<dbReference type="InterPro" id="IPR029787">
    <property type="entry name" value="Nucleotide_cyclase"/>
</dbReference>
<gene>
    <name evidence="2" type="ORF">HaLaN_14274</name>
</gene>
<reference evidence="2 3" key="1">
    <citation type="submission" date="2020-02" db="EMBL/GenBank/DDBJ databases">
        <title>Draft genome sequence of Haematococcus lacustris strain NIES-144.</title>
        <authorList>
            <person name="Morimoto D."/>
            <person name="Nakagawa S."/>
            <person name="Yoshida T."/>
            <person name="Sawayama S."/>
        </authorList>
    </citation>
    <scope>NUCLEOTIDE SEQUENCE [LARGE SCALE GENOMIC DNA]</scope>
    <source>
        <strain evidence="2 3">NIES-144</strain>
    </source>
</reference>